<evidence type="ECO:0000313" key="1">
    <source>
        <dbReference type="EMBL" id="KON30858.1"/>
    </source>
</evidence>
<sequence length="104" mass="12516">MKRIVDLFESIASNFNKKIQIKRDARLREVVMRDVMGTFNHEFYHQLLDQFIGIKKSSLREMYHLEKILIKLEEIEEYRGPYTERKREHAIRVPSPSVSLRPRA</sequence>
<gene>
    <name evidence="1" type="ORF">AC482_02585</name>
</gene>
<accession>A0A0M0BQJ9</accession>
<protein>
    <submittedName>
        <fullName evidence="1">Uncharacterized protein</fullName>
    </submittedName>
</protein>
<dbReference type="EMBL" id="LFWZ01000019">
    <property type="protein sequence ID" value="KON30858.1"/>
    <property type="molecule type" value="Genomic_DNA"/>
</dbReference>
<dbReference type="Proteomes" id="UP000037210">
    <property type="component" value="Unassembled WGS sequence"/>
</dbReference>
<name>A0A0M0BQJ9_9ARCH</name>
<dbReference type="AlphaFoldDB" id="A0A0M0BQJ9"/>
<evidence type="ECO:0000313" key="2">
    <source>
        <dbReference type="Proteomes" id="UP000037210"/>
    </source>
</evidence>
<proteinExistence type="predicted"/>
<reference evidence="1 2" key="1">
    <citation type="submission" date="2015-06" db="EMBL/GenBank/DDBJ databases">
        <title>New insights into the roles of widespread benthic archaea in carbon and nitrogen cycling.</title>
        <authorList>
            <person name="Lazar C.S."/>
            <person name="Baker B.J."/>
            <person name="Seitz K.W."/>
            <person name="Hyde A.S."/>
            <person name="Dick G.J."/>
            <person name="Hinrichs K.-U."/>
            <person name="Teske A.P."/>
        </authorList>
    </citation>
    <scope>NUCLEOTIDE SEQUENCE [LARGE SCALE GENOMIC DNA]</scope>
    <source>
        <strain evidence="1">DG-45</strain>
    </source>
</reference>
<comment type="caution">
    <text evidence="1">The sequence shown here is derived from an EMBL/GenBank/DDBJ whole genome shotgun (WGS) entry which is preliminary data.</text>
</comment>
<organism evidence="1 2">
    <name type="scientific">miscellaneous Crenarchaeota group-15 archaeon DG-45</name>
    <dbReference type="NCBI Taxonomy" id="1685127"/>
    <lineage>
        <taxon>Archaea</taxon>
        <taxon>Candidatus Bathyarchaeota</taxon>
        <taxon>MCG-15</taxon>
    </lineage>
</organism>